<organism evidence="2 3">
    <name type="scientific">Maudiozyma humilis</name>
    <name type="common">Sour dough yeast</name>
    <name type="synonym">Kazachstania humilis</name>
    <dbReference type="NCBI Taxonomy" id="51915"/>
    <lineage>
        <taxon>Eukaryota</taxon>
        <taxon>Fungi</taxon>
        <taxon>Dikarya</taxon>
        <taxon>Ascomycota</taxon>
        <taxon>Saccharomycotina</taxon>
        <taxon>Saccharomycetes</taxon>
        <taxon>Saccharomycetales</taxon>
        <taxon>Saccharomycetaceae</taxon>
        <taxon>Maudiozyma</taxon>
    </lineage>
</organism>
<protein>
    <submittedName>
        <fullName evidence="2">Ssp1 protein</fullName>
    </submittedName>
</protein>
<comment type="caution">
    <text evidence="2">The sequence shown here is derived from an EMBL/GenBank/DDBJ whole genome shotgun (WGS) entry which is preliminary data.</text>
</comment>
<keyword evidence="3" id="KW-1185">Reference proteome</keyword>
<name>A0AAV5S1Y9_MAUHU</name>
<evidence type="ECO:0000313" key="3">
    <source>
        <dbReference type="Proteomes" id="UP001377567"/>
    </source>
</evidence>
<dbReference type="Proteomes" id="UP001377567">
    <property type="component" value="Unassembled WGS sequence"/>
</dbReference>
<evidence type="ECO:0000313" key="2">
    <source>
        <dbReference type="EMBL" id="GMM57071.1"/>
    </source>
</evidence>
<feature type="compositionally biased region" description="Polar residues" evidence="1">
    <location>
        <begin position="414"/>
        <end position="435"/>
    </location>
</feature>
<gene>
    <name evidence="2" type="ORF">DAKH74_036870</name>
</gene>
<accession>A0AAV5S1Y9</accession>
<dbReference type="AlphaFoldDB" id="A0AAV5S1Y9"/>
<feature type="region of interest" description="Disordered" evidence="1">
    <location>
        <begin position="389"/>
        <end position="435"/>
    </location>
</feature>
<proteinExistence type="predicted"/>
<evidence type="ECO:0000256" key="1">
    <source>
        <dbReference type="SAM" id="MobiDB-lite"/>
    </source>
</evidence>
<reference evidence="2 3" key="1">
    <citation type="journal article" date="2023" name="Elife">
        <title>Identification of key yeast species and microbe-microbe interactions impacting larval growth of Drosophila in the wild.</title>
        <authorList>
            <person name="Mure A."/>
            <person name="Sugiura Y."/>
            <person name="Maeda R."/>
            <person name="Honda K."/>
            <person name="Sakurai N."/>
            <person name="Takahashi Y."/>
            <person name="Watada M."/>
            <person name="Katoh T."/>
            <person name="Gotoh A."/>
            <person name="Gotoh Y."/>
            <person name="Taniguchi I."/>
            <person name="Nakamura K."/>
            <person name="Hayashi T."/>
            <person name="Katayama T."/>
            <person name="Uemura T."/>
            <person name="Hattori Y."/>
        </authorList>
    </citation>
    <scope>NUCLEOTIDE SEQUENCE [LARGE SCALE GENOMIC DNA]</scope>
    <source>
        <strain evidence="2 3">KH-74</strain>
    </source>
</reference>
<sequence>MDISTSTFEGSANGREHELPLVRKFKTWLAQSIWAGTAARHRGSDVNCPRGNSTCDLSLSVLDSEPDFNRVPGETPGSPCLEVMQTRMESGVPGELHDNDPALQFPQFQDTVNKLETPKLITSQITSHLKFRANSSHGLRKRLNAVAEKKEAEIKQIKRFITELNQWSVNPLFQNDKNDTQMVIEQISILFSQDIIYQTCVAKQVRDIARNLEYISLKESELVSDHKRLIQTHKHYSSIKVRKGEEHPETNFSLERLLAAEHSYMILKNSFQKTISITMREMFQNLSYEYYSNSEDMKQVSSDLIRDFMTSLEGSNFHKFHNQLDNIRRRRTEKKWSQFSPEERKNPAKWENIKSGIYEKDDTLLQNIYQNVPNICSTNALFQKSANEPDVQSFGDDENDFTTTSNDKAEDTPDLNSNRQEGSGNSDKYDPITTNTFFTRDDKVDEEEPLPILQERNLNNEKTVKPDPLNLEGSATAYSSLKPSTPDRTKRFTMEDSAGFLCSINTNLENSARTENLESNNWSSSVL</sequence>
<dbReference type="EMBL" id="BTGD01000011">
    <property type="protein sequence ID" value="GMM57071.1"/>
    <property type="molecule type" value="Genomic_DNA"/>
</dbReference>